<dbReference type="GO" id="GO:0007094">
    <property type="term" value="P:mitotic spindle assembly checkpoint signaling"/>
    <property type="evidence" value="ECO:0007669"/>
    <property type="project" value="InterPro"/>
</dbReference>
<evidence type="ECO:0000256" key="2">
    <source>
        <dbReference type="ARBA" id="ARBA00008029"/>
    </source>
</evidence>
<reference evidence="9" key="1">
    <citation type="submission" date="2020-10" db="EMBL/GenBank/DDBJ databases">
        <title>The Whole-Genome Sequence of Metschnikowia persimmonesis, a Novel Endophytic Yeast Species Isolated from Medicinal Plant Diospyros kaki Thumb.</title>
        <authorList>
            <person name="Rahmat E."/>
            <person name="Kang Y."/>
        </authorList>
    </citation>
    <scope>NUCLEOTIDE SEQUENCE</scope>
    <source>
        <strain evidence="9">KIOM G15050</strain>
    </source>
</reference>
<comment type="caution">
    <text evidence="9">The sequence shown here is derived from an EMBL/GenBank/DDBJ whole genome shotgun (WGS) entry which is preliminary data.</text>
</comment>
<evidence type="ECO:0000256" key="3">
    <source>
        <dbReference type="ARBA" id="ARBA00022019"/>
    </source>
</evidence>
<keyword evidence="4" id="KW-0132">Cell division</keyword>
<dbReference type="EMBL" id="JACBPP010000002">
    <property type="protein sequence ID" value="KAF8004526.1"/>
    <property type="molecule type" value="Genomic_DNA"/>
</dbReference>
<feature type="coiled-coil region" evidence="8">
    <location>
        <begin position="360"/>
        <end position="394"/>
    </location>
</feature>
<evidence type="ECO:0000256" key="4">
    <source>
        <dbReference type="ARBA" id="ARBA00022618"/>
    </source>
</evidence>
<comment type="similarity">
    <text evidence="2">Belongs to the MAD1 family.</text>
</comment>
<dbReference type="Gene3D" id="6.10.250.90">
    <property type="match status" value="1"/>
</dbReference>
<proteinExistence type="inferred from homology"/>
<comment type="subcellular location">
    <subcellularLocation>
        <location evidence="1">Nucleus</location>
    </subcellularLocation>
</comment>
<dbReference type="AlphaFoldDB" id="A0A8H7LC09"/>
<name>A0A8H7LC09_9ASCO</name>
<dbReference type="PANTHER" id="PTHR23168:SF0">
    <property type="entry name" value="MITOTIC SPINDLE ASSEMBLY CHECKPOINT PROTEIN MAD1"/>
    <property type="match status" value="1"/>
</dbReference>
<keyword evidence="10" id="KW-1185">Reference proteome</keyword>
<dbReference type="GO" id="GO:0072686">
    <property type="term" value="C:mitotic spindle"/>
    <property type="evidence" value="ECO:0007669"/>
    <property type="project" value="TreeGrafter"/>
</dbReference>
<evidence type="ECO:0000256" key="6">
    <source>
        <dbReference type="ARBA" id="ARBA00023242"/>
    </source>
</evidence>
<evidence type="ECO:0000256" key="7">
    <source>
        <dbReference type="ARBA" id="ARBA00023306"/>
    </source>
</evidence>
<evidence type="ECO:0000313" key="10">
    <source>
        <dbReference type="Proteomes" id="UP000649328"/>
    </source>
</evidence>
<organism evidence="9 10">
    <name type="scientific">Metschnikowia pulcherrima</name>
    <dbReference type="NCBI Taxonomy" id="27326"/>
    <lineage>
        <taxon>Eukaryota</taxon>
        <taxon>Fungi</taxon>
        <taxon>Dikarya</taxon>
        <taxon>Ascomycota</taxon>
        <taxon>Saccharomycotina</taxon>
        <taxon>Pichiomycetes</taxon>
        <taxon>Metschnikowiaceae</taxon>
        <taxon>Metschnikowia</taxon>
    </lineage>
</organism>
<sequence>MKTEKRLVEQSKESCVARYEQLLSRKNEELARLQSNFDFVFNQRKELQLKMKNQQDVVSKSSSESDRQVKTLTAEKRALSAKIDKYERALLKTTNQCEHLRSDFNRELAANDQYRERVKALVVENKELARLNDDLLQRSKILKTQLESDFTEYEPQINTLNAQVSTQNVQLQELKTTKILNEREIEFLRQSLKDLDDLTSRQKSPSSSQTKDNTEKLAMNQYLTNLEKLVDDYKQEIELLRKKSSTPTINHNVPTKRPRLVDEEITNLKTANSLRKENLELSAKVKDLQEEIEILRKQLALSKKGSDEIGQQVLELRANPFSALQMIKQETLDLLRKENHELIAKYVNSETVDSIPKSLFARQENDKDMLQSKIDQLMKKLNRLRSVYADKSRDLVAIISRFFGYSIEFIPSPVNPNDLCSKIKLVSKYIAQKGLDDNNPYLIIDVHSRSLKANGNYEFKSLCEDLVDRWVSEKHQIPCFLSALNLKIYEEYGRQRKVIKE</sequence>
<dbReference type="Pfam" id="PF05557">
    <property type="entry name" value="MAD"/>
    <property type="match status" value="1"/>
</dbReference>
<keyword evidence="8" id="KW-0175">Coiled coil</keyword>
<evidence type="ECO:0000256" key="5">
    <source>
        <dbReference type="ARBA" id="ARBA00022776"/>
    </source>
</evidence>
<feature type="coiled-coil region" evidence="8">
    <location>
        <begin position="69"/>
        <end position="177"/>
    </location>
</feature>
<dbReference type="InterPro" id="IPR008672">
    <property type="entry name" value="Mad1"/>
</dbReference>
<dbReference type="OrthoDB" id="331602at2759"/>
<gene>
    <name evidence="9" type="ORF">HF325_001974</name>
</gene>
<dbReference type="GO" id="GO:0005635">
    <property type="term" value="C:nuclear envelope"/>
    <property type="evidence" value="ECO:0007669"/>
    <property type="project" value="TreeGrafter"/>
</dbReference>
<evidence type="ECO:0000256" key="1">
    <source>
        <dbReference type="ARBA" id="ARBA00004123"/>
    </source>
</evidence>
<dbReference type="Gene3D" id="3.30.457.60">
    <property type="match status" value="1"/>
</dbReference>
<dbReference type="PANTHER" id="PTHR23168">
    <property type="entry name" value="MITOTIC SPINDLE ASSEMBLY CHECKPOINT PROTEIN MAD1 MITOTIC ARREST DEFICIENT-LIKE PROTEIN 1"/>
    <property type="match status" value="1"/>
</dbReference>
<dbReference type="GO" id="GO:0051301">
    <property type="term" value="P:cell division"/>
    <property type="evidence" value="ECO:0007669"/>
    <property type="project" value="UniProtKB-KW"/>
</dbReference>
<feature type="coiled-coil region" evidence="8">
    <location>
        <begin position="271"/>
        <end position="305"/>
    </location>
</feature>
<keyword evidence="5" id="KW-0498">Mitosis</keyword>
<evidence type="ECO:0000313" key="9">
    <source>
        <dbReference type="EMBL" id="KAF8004526.1"/>
    </source>
</evidence>
<dbReference type="GO" id="GO:0051315">
    <property type="term" value="P:attachment of mitotic spindle microtubules to kinetochore"/>
    <property type="evidence" value="ECO:0007669"/>
    <property type="project" value="TreeGrafter"/>
</dbReference>
<evidence type="ECO:0000256" key="8">
    <source>
        <dbReference type="SAM" id="Coils"/>
    </source>
</evidence>
<keyword evidence="6" id="KW-0539">Nucleus</keyword>
<dbReference type="Proteomes" id="UP000649328">
    <property type="component" value="Unassembled WGS sequence"/>
</dbReference>
<dbReference type="GO" id="GO:0000776">
    <property type="term" value="C:kinetochore"/>
    <property type="evidence" value="ECO:0007669"/>
    <property type="project" value="TreeGrafter"/>
</dbReference>
<keyword evidence="7" id="KW-0131">Cell cycle</keyword>
<accession>A0A8H7LC09</accession>
<protein>
    <recommendedName>
        <fullName evidence="3">Spindle assembly checkpoint component MAD1</fullName>
    </recommendedName>
</protein>